<evidence type="ECO:0008006" key="3">
    <source>
        <dbReference type="Google" id="ProtNLM"/>
    </source>
</evidence>
<reference evidence="2" key="2">
    <citation type="journal article" date="2017" name="Nat. Plants">
        <title>The Aegilops tauschii genome reveals multiple impacts of transposons.</title>
        <authorList>
            <person name="Zhao G."/>
            <person name="Zou C."/>
            <person name="Li K."/>
            <person name="Wang K."/>
            <person name="Li T."/>
            <person name="Gao L."/>
            <person name="Zhang X."/>
            <person name="Wang H."/>
            <person name="Yang Z."/>
            <person name="Liu X."/>
            <person name="Jiang W."/>
            <person name="Mao L."/>
            <person name="Kong X."/>
            <person name="Jiao Y."/>
            <person name="Jia J."/>
        </authorList>
    </citation>
    <scope>NUCLEOTIDE SEQUENCE [LARGE SCALE GENOMIC DNA]</scope>
    <source>
        <strain evidence="2">cv. AL8/78</strain>
    </source>
</reference>
<evidence type="ECO:0000313" key="1">
    <source>
        <dbReference type="EnsemblPlants" id="AET2Gv20104000.1"/>
    </source>
</evidence>
<dbReference type="Gramene" id="AET2Gv20104000.1">
    <property type="protein sequence ID" value="AET2Gv20104000.1"/>
    <property type="gene ID" value="AET2Gv20104000"/>
</dbReference>
<organism evidence="1 2">
    <name type="scientific">Aegilops tauschii subsp. strangulata</name>
    <name type="common">Goatgrass</name>
    <dbReference type="NCBI Taxonomy" id="200361"/>
    <lineage>
        <taxon>Eukaryota</taxon>
        <taxon>Viridiplantae</taxon>
        <taxon>Streptophyta</taxon>
        <taxon>Embryophyta</taxon>
        <taxon>Tracheophyta</taxon>
        <taxon>Spermatophyta</taxon>
        <taxon>Magnoliopsida</taxon>
        <taxon>Liliopsida</taxon>
        <taxon>Poales</taxon>
        <taxon>Poaceae</taxon>
        <taxon>BOP clade</taxon>
        <taxon>Pooideae</taxon>
        <taxon>Triticodae</taxon>
        <taxon>Triticeae</taxon>
        <taxon>Triticinae</taxon>
        <taxon>Aegilops</taxon>
    </lineage>
</organism>
<sequence length="80" mass="8992">MSSSTTPIQYSLNYNTSEPLTRMNYVLWNAQARSQIMGAGLYGYIDQTIEEPPKIITSKDKDGKDQMISNPAYAPGLFRI</sequence>
<reference evidence="1" key="4">
    <citation type="submission" date="2019-03" db="UniProtKB">
        <authorList>
            <consortium name="EnsemblPlants"/>
        </authorList>
    </citation>
    <scope>IDENTIFICATION</scope>
</reference>
<reference evidence="1" key="3">
    <citation type="journal article" date="2017" name="Nature">
        <title>Genome sequence of the progenitor of the wheat D genome Aegilops tauschii.</title>
        <authorList>
            <person name="Luo M.C."/>
            <person name="Gu Y.Q."/>
            <person name="Puiu D."/>
            <person name="Wang H."/>
            <person name="Twardziok S.O."/>
            <person name="Deal K.R."/>
            <person name="Huo N."/>
            <person name="Zhu T."/>
            <person name="Wang L."/>
            <person name="Wang Y."/>
            <person name="McGuire P.E."/>
            <person name="Liu S."/>
            <person name="Long H."/>
            <person name="Ramasamy R.K."/>
            <person name="Rodriguez J.C."/>
            <person name="Van S.L."/>
            <person name="Yuan L."/>
            <person name="Wang Z."/>
            <person name="Xia Z."/>
            <person name="Xiao L."/>
            <person name="Anderson O.D."/>
            <person name="Ouyang S."/>
            <person name="Liang Y."/>
            <person name="Zimin A.V."/>
            <person name="Pertea G."/>
            <person name="Qi P."/>
            <person name="Bennetzen J.L."/>
            <person name="Dai X."/>
            <person name="Dawson M.W."/>
            <person name="Muller H.G."/>
            <person name="Kugler K."/>
            <person name="Rivarola-Duarte L."/>
            <person name="Spannagl M."/>
            <person name="Mayer K.F.X."/>
            <person name="Lu F.H."/>
            <person name="Bevan M.W."/>
            <person name="Leroy P."/>
            <person name="Li P."/>
            <person name="You F.M."/>
            <person name="Sun Q."/>
            <person name="Liu Z."/>
            <person name="Lyons E."/>
            <person name="Wicker T."/>
            <person name="Salzberg S.L."/>
            <person name="Devos K.M."/>
            <person name="Dvorak J."/>
        </authorList>
    </citation>
    <scope>NUCLEOTIDE SEQUENCE [LARGE SCALE GENOMIC DNA]</scope>
    <source>
        <strain evidence="1">cv. AL8/78</strain>
    </source>
</reference>
<reference evidence="2" key="1">
    <citation type="journal article" date="2014" name="Science">
        <title>Ancient hybridizations among the ancestral genomes of bread wheat.</title>
        <authorList>
            <consortium name="International Wheat Genome Sequencing Consortium,"/>
            <person name="Marcussen T."/>
            <person name="Sandve S.R."/>
            <person name="Heier L."/>
            <person name="Spannagl M."/>
            <person name="Pfeifer M."/>
            <person name="Jakobsen K.S."/>
            <person name="Wulff B.B."/>
            <person name="Steuernagel B."/>
            <person name="Mayer K.F."/>
            <person name="Olsen O.A."/>
        </authorList>
    </citation>
    <scope>NUCLEOTIDE SEQUENCE [LARGE SCALE GENOMIC DNA]</scope>
    <source>
        <strain evidence="2">cv. AL8/78</strain>
    </source>
</reference>
<name>A0A453AEK9_AEGTS</name>
<protein>
    <recommendedName>
        <fullName evidence="3">Retrotransposon Copia-like N-terminal domain-containing protein</fullName>
    </recommendedName>
</protein>
<dbReference type="Proteomes" id="UP000015105">
    <property type="component" value="Chromosome 2D"/>
</dbReference>
<proteinExistence type="predicted"/>
<dbReference type="EnsemblPlants" id="AET2Gv20104000.1">
    <property type="protein sequence ID" value="AET2Gv20104000.1"/>
    <property type="gene ID" value="AET2Gv20104000"/>
</dbReference>
<reference evidence="1" key="5">
    <citation type="journal article" date="2021" name="G3 (Bethesda)">
        <title>Aegilops tauschii genome assembly Aet v5.0 features greater sequence contiguity and improved annotation.</title>
        <authorList>
            <person name="Wang L."/>
            <person name="Zhu T."/>
            <person name="Rodriguez J.C."/>
            <person name="Deal K.R."/>
            <person name="Dubcovsky J."/>
            <person name="McGuire P.E."/>
            <person name="Lux T."/>
            <person name="Spannagl M."/>
            <person name="Mayer K.F.X."/>
            <person name="Baldrich P."/>
            <person name="Meyers B.C."/>
            <person name="Huo N."/>
            <person name="Gu Y.Q."/>
            <person name="Zhou H."/>
            <person name="Devos K.M."/>
            <person name="Bennetzen J.L."/>
            <person name="Unver T."/>
            <person name="Budak H."/>
            <person name="Gulick P.J."/>
            <person name="Galiba G."/>
            <person name="Kalapos B."/>
            <person name="Nelson D.R."/>
            <person name="Li P."/>
            <person name="You F.M."/>
            <person name="Luo M.C."/>
            <person name="Dvorak J."/>
        </authorList>
    </citation>
    <scope>NUCLEOTIDE SEQUENCE [LARGE SCALE GENOMIC DNA]</scope>
    <source>
        <strain evidence="1">cv. AL8/78</strain>
    </source>
</reference>
<accession>A0A453AEK9</accession>
<evidence type="ECO:0000313" key="2">
    <source>
        <dbReference type="Proteomes" id="UP000015105"/>
    </source>
</evidence>
<keyword evidence="2" id="KW-1185">Reference proteome</keyword>
<dbReference type="AlphaFoldDB" id="A0A453AEK9"/>